<dbReference type="InterPro" id="IPR036890">
    <property type="entry name" value="HATPase_C_sf"/>
</dbReference>
<name>A0A348FWH7_9HYPH</name>
<evidence type="ECO:0000313" key="3">
    <source>
        <dbReference type="EMBL" id="BBF91660.1"/>
    </source>
</evidence>
<gene>
    <name evidence="3" type="ORF">BLTE_03450</name>
</gene>
<evidence type="ECO:0000259" key="2">
    <source>
        <dbReference type="Pfam" id="PF10090"/>
    </source>
</evidence>
<proteinExistence type="predicted"/>
<organism evidence="3 4">
    <name type="scientific">Blastochloris tepida</name>
    <dbReference type="NCBI Taxonomy" id="2233851"/>
    <lineage>
        <taxon>Bacteria</taxon>
        <taxon>Pseudomonadati</taxon>
        <taxon>Pseudomonadota</taxon>
        <taxon>Alphaproteobacteria</taxon>
        <taxon>Hyphomicrobiales</taxon>
        <taxon>Blastochloridaceae</taxon>
        <taxon>Blastochloris</taxon>
    </lineage>
</organism>
<sequence>MSNAPMSNAPMSDPFKSEAPKADAPKADAPKAEAFKTEAAASEVFALEGLDLAALVASRVCHDVISPVGAIVNGLEVLDENNQDEDMRAFALNLIRKSARQASARLQFCRLAFGAAGSAGAEVDTGDAETVARGVLDDERTKLIWDVPRRLMPKNRVKLLLNLVVLAGNTIPRGGVIQVRSEGDGFRVVAEGTNPRVPAGIRELLAGHPANGHIDGTLIQPFYTGLLARTAGLSVTVAVEPGGVSFNVASA</sequence>
<protein>
    <submittedName>
        <fullName evidence="3">Histidine phosphotransferase</fullName>
    </submittedName>
</protein>
<dbReference type="GO" id="GO:0016740">
    <property type="term" value="F:transferase activity"/>
    <property type="evidence" value="ECO:0007669"/>
    <property type="project" value="UniProtKB-KW"/>
</dbReference>
<reference evidence="3 4" key="1">
    <citation type="submission" date="2018-08" db="EMBL/GenBank/DDBJ databases">
        <title>Complete genome sequencing of Blastochloris tepida GI.</title>
        <authorList>
            <person name="Tsukatani Y."/>
            <person name="Mori H."/>
        </authorList>
    </citation>
    <scope>NUCLEOTIDE SEQUENCE [LARGE SCALE GENOMIC DNA]</scope>
    <source>
        <strain evidence="3 4">GI</strain>
    </source>
</reference>
<feature type="region of interest" description="Disordered" evidence="1">
    <location>
        <begin position="1"/>
        <end position="30"/>
    </location>
</feature>
<dbReference type="Pfam" id="PF10090">
    <property type="entry name" value="HPTransfase"/>
    <property type="match status" value="1"/>
</dbReference>
<dbReference type="Proteomes" id="UP000266934">
    <property type="component" value="Chromosome"/>
</dbReference>
<feature type="compositionally biased region" description="Polar residues" evidence="1">
    <location>
        <begin position="1"/>
        <end position="10"/>
    </location>
</feature>
<dbReference type="NCBIfam" id="NF046018">
    <property type="entry name" value="HisPtaseChptBrucRhz"/>
    <property type="match status" value="1"/>
</dbReference>
<evidence type="ECO:0000313" key="4">
    <source>
        <dbReference type="Proteomes" id="UP000266934"/>
    </source>
</evidence>
<dbReference type="Gene3D" id="3.30.565.10">
    <property type="entry name" value="Histidine kinase-like ATPase, C-terminal domain"/>
    <property type="match status" value="1"/>
</dbReference>
<dbReference type="EMBL" id="AP018907">
    <property type="protein sequence ID" value="BBF91660.1"/>
    <property type="molecule type" value="Genomic_DNA"/>
</dbReference>
<feature type="domain" description="Histidine phosphotransferase ChpT C-terminal" evidence="2">
    <location>
        <begin position="125"/>
        <end position="240"/>
    </location>
</feature>
<dbReference type="KEGG" id="blag:BLTE_03450"/>
<evidence type="ECO:0000256" key="1">
    <source>
        <dbReference type="SAM" id="MobiDB-lite"/>
    </source>
</evidence>
<dbReference type="Gene3D" id="1.10.287.130">
    <property type="match status" value="1"/>
</dbReference>
<keyword evidence="3" id="KW-0808">Transferase</keyword>
<feature type="compositionally biased region" description="Basic and acidic residues" evidence="1">
    <location>
        <begin position="15"/>
        <end position="30"/>
    </location>
</feature>
<dbReference type="AlphaFoldDB" id="A0A348FWH7"/>
<dbReference type="InterPro" id="IPR018762">
    <property type="entry name" value="ChpT_C"/>
</dbReference>
<accession>A0A348FWH7</accession>
<keyword evidence="4" id="KW-1185">Reference proteome</keyword>